<dbReference type="EMBL" id="MJBS01000031">
    <property type="protein sequence ID" value="OHE99984.1"/>
    <property type="molecule type" value="Genomic_DNA"/>
</dbReference>
<reference evidence="2 3" key="1">
    <citation type="submission" date="2016-09" db="EMBL/GenBank/DDBJ databases">
        <authorList>
            <person name="Capua I."/>
            <person name="De Benedictis P."/>
            <person name="Joannis T."/>
            <person name="Lombin L.H."/>
            <person name="Cattoli G."/>
        </authorList>
    </citation>
    <scope>NUCLEOTIDE SEQUENCE [LARGE SCALE GENOMIC DNA]</scope>
    <source>
        <strain evidence="2 3">IMI 309357</strain>
    </source>
</reference>
<dbReference type="OrthoDB" id="10580611at2759"/>
<evidence type="ECO:0000313" key="3">
    <source>
        <dbReference type="Proteomes" id="UP000176998"/>
    </source>
</evidence>
<dbReference type="Proteomes" id="UP000176998">
    <property type="component" value="Unassembled WGS sequence"/>
</dbReference>
<feature type="region of interest" description="Disordered" evidence="1">
    <location>
        <begin position="70"/>
        <end position="137"/>
    </location>
</feature>
<gene>
    <name evidence="2" type="ORF">CORC01_04631</name>
</gene>
<evidence type="ECO:0000256" key="1">
    <source>
        <dbReference type="SAM" id="MobiDB-lite"/>
    </source>
</evidence>
<keyword evidence="3" id="KW-1185">Reference proteome</keyword>
<dbReference type="GeneID" id="34557788"/>
<accession>A0A1G4BEW0</accession>
<proteinExistence type="predicted"/>
<organism evidence="2 3">
    <name type="scientific">Colletotrichum orchidophilum</name>
    <dbReference type="NCBI Taxonomy" id="1209926"/>
    <lineage>
        <taxon>Eukaryota</taxon>
        <taxon>Fungi</taxon>
        <taxon>Dikarya</taxon>
        <taxon>Ascomycota</taxon>
        <taxon>Pezizomycotina</taxon>
        <taxon>Sordariomycetes</taxon>
        <taxon>Hypocreomycetidae</taxon>
        <taxon>Glomerellales</taxon>
        <taxon>Glomerellaceae</taxon>
        <taxon>Colletotrichum</taxon>
    </lineage>
</organism>
<evidence type="ECO:0000313" key="2">
    <source>
        <dbReference type="EMBL" id="OHE99984.1"/>
    </source>
</evidence>
<name>A0A1G4BEW0_9PEZI</name>
<feature type="compositionally biased region" description="Polar residues" evidence="1">
    <location>
        <begin position="93"/>
        <end position="109"/>
    </location>
</feature>
<dbReference type="AlphaFoldDB" id="A0A1G4BEW0"/>
<dbReference type="RefSeq" id="XP_022477129.1">
    <property type="nucleotide sequence ID" value="XM_022616278.1"/>
</dbReference>
<comment type="caution">
    <text evidence="2">The sequence shown here is derived from an EMBL/GenBank/DDBJ whole genome shotgun (WGS) entry which is preliminary data.</text>
</comment>
<protein>
    <submittedName>
        <fullName evidence="2">Uncharacterized protein</fullName>
    </submittedName>
</protein>
<feature type="compositionally biased region" description="Basic and acidic residues" evidence="1">
    <location>
        <begin position="114"/>
        <end position="123"/>
    </location>
</feature>
<sequence>MTCTGQQRVVTTAQAMCASGPGARGSDIVIAVGNRVSASVNTQLLLASITLSRHKAERYISRSKALEPQTLRDHKTLSSSGTVFNRTPKYPSNDGSTVTPADTTDTESIGISVEQDRMRRDTANAKANPANSLSPPQ</sequence>